<evidence type="ECO:0000313" key="2">
    <source>
        <dbReference type="Proteomes" id="UP000316096"/>
    </source>
</evidence>
<evidence type="ECO:0000313" key="1">
    <source>
        <dbReference type="EMBL" id="TQL97643.1"/>
    </source>
</evidence>
<protein>
    <submittedName>
        <fullName evidence="1">Uncharacterized protein</fullName>
    </submittedName>
</protein>
<proteinExistence type="predicted"/>
<accession>A0A543CKL5</accession>
<keyword evidence="2" id="KW-1185">Reference proteome</keyword>
<dbReference type="RefSeq" id="WP_141956352.1">
    <property type="nucleotide sequence ID" value="NZ_VFOZ01000001.1"/>
</dbReference>
<reference evidence="1 2" key="1">
    <citation type="submission" date="2019-06" db="EMBL/GenBank/DDBJ databases">
        <title>Sequencing the genomes of 1000 actinobacteria strains.</title>
        <authorList>
            <person name="Klenk H.-P."/>
        </authorList>
    </citation>
    <scope>NUCLEOTIDE SEQUENCE [LARGE SCALE GENOMIC DNA]</scope>
    <source>
        <strain evidence="1 2">DSM 102200</strain>
    </source>
</reference>
<name>A0A543CKL5_9ACTN</name>
<gene>
    <name evidence="1" type="ORF">FB559_3241</name>
</gene>
<dbReference type="Proteomes" id="UP000316096">
    <property type="component" value="Unassembled WGS sequence"/>
</dbReference>
<dbReference type="EMBL" id="VFOZ01000001">
    <property type="protein sequence ID" value="TQL97643.1"/>
    <property type="molecule type" value="Genomic_DNA"/>
</dbReference>
<comment type="caution">
    <text evidence="1">The sequence shown here is derived from an EMBL/GenBank/DDBJ whole genome shotgun (WGS) entry which is preliminary data.</text>
</comment>
<organism evidence="1 2">
    <name type="scientific">Actinoallomurus bryophytorum</name>
    <dbReference type="NCBI Taxonomy" id="1490222"/>
    <lineage>
        <taxon>Bacteria</taxon>
        <taxon>Bacillati</taxon>
        <taxon>Actinomycetota</taxon>
        <taxon>Actinomycetes</taxon>
        <taxon>Streptosporangiales</taxon>
        <taxon>Thermomonosporaceae</taxon>
        <taxon>Actinoallomurus</taxon>
    </lineage>
</organism>
<dbReference type="AlphaFoldDB" id="A0A543CKL5"/>
<sequence>MDYDRESLRALASELDSDELKFENSFYLSGEFYNPSGDDFMLDTSYTGAEETPLRDSTYTLELSRAFYSACENGDEILTKMSDLRFGIANAIDQMTNDQDHAEVKNKDEIGTLFKALD</sequence>